<dbReference type="PRINTS" id="PR00032">
    <property type="entry name" value="HTHARAC"/>
</dbReference>
<reference evidence="5 6" key="1">
    <citation type="submission" date="2017-10" db="EMBL/GenBank/DDBJ databases">
        <title>Bacillus sp. nov., a halophilic bacterium isolated from a Keqin Lake.</title>
        <authorList>
            <person name="Wang H."/>
        </authorList>
    </citation>
    <scope>NUCLEOTIDE SEQUENCE [LARGE SCALE GENOMIC DNA]</scope>
    <source>
        <strain evidence="5 6">KCTC 13187</strain>
    </source>
</reference>
<keyword evidence="6" id="KW-1185">Reference proteome</keyword>
<dbReference type="GO" id="GO:0043565">
    <property type="term" value="F:sequence-specific DNA binding"/>
    <property type="evidence" value="ECO:0007669"/>
    <property type="project" value="InterPro"/>
</dbReference>
<dbReference type="InterPro" id="IPR009057">
    <property type="entry name" value="Homeodomain-like_sf"/>
</dbReference>
<dbReference type="InterPro" id="IPR037923">
    <property type="entry name" value="HTH-like"/>
</dbReference>
<accession>A0A3A9KRJ4</accession>
<dbReference type="InterPro" id="IPR018062">
    <property type="entry name" value="HTH_AraC-typ_CS"/>
</dbReference>
<keyword evidence="1" id="KW-0805">Transcription regulation</keyword>
<dbReference type="PROSITE" id="PS01124">
    <property type="entry name" value="HTH_ARAC_FAMILY_2"/>
    <property type="match status" value="1"/>
</dbReference>
<dbReference type="SUPFAM" id="SSF51215">
    <property type="entry name" value="Regulatory protein AraC"/>
    <property type="match status" value="1"/>
</dbReference>
<dbReference type="RefSeq" id="WP_110937216.1">
    <property type="nucleotide sequence ID" value="NZ_KZ614146.1"/>
</dbReference>
<evidence type="ECO:0000256" key="2">
    <source>
        <dbReference type="ARBA" id="ARBA00023125"/>
    </source>
</evidence>
<evidence type="ECO:0000256" key="1">
    <source>
        <dbReference type="ARBA" id="ARBA00023015"/>
    </source>
</evidence>
<protein>
    <submittedName>
        <fullName evidence="5">AraC family transcriptional regulator</fullName>
    </submittedName>
</protein>
<dbReference type="AlphaFoldDB" id="A0A3A9KRJ4"/>
<proteinExistence type="predicted"/>
<dbReference type="GO" id="GO:0003700">
    <property type="term" value="F:DNA-binding transcription factor activity"/>
    <property type="evidence" value="ECO:0007669"/>
    <property type="project" value="InterPro"/>
</dbReference>
<comment type="caution">
    <text evidence="5">The sequence shown here is derived from an EMBL/GenBank/DDBJ whole genome shotgun (WGS) entry which is preliminary data.</text>
</comment>
<dbReference type="OrthoDB" id="345364at2"/>
<dbReference type="SUPFAM" id="SSF46689">
    <property type="entry name" value="Homeodomain-like"/>
    <property type="match status" value="2"/>
</dbReference>
<keyword evidence="3" id="KW-0804">Transcription</keyword>
<dbReference type="Gene3D" id="1.10.10.60">
    <property type="entry name" value="Homeodomain-like"/>
    <property type="match status" value="2"/>
</dbReference>
<organism evidence="5 6">
    <name type="scientific">Salipaludibacillus neizhouensis</name>
    <dbReference type="NCBI Taxonomy" id="885475"/>
    <lineage>
        <taxon>Bacteria</taxon>
        <taxon>Bacillati</taxon>
        <taxon>Bacillota</taxon>
        <taxon>Bacilli</taxon>
        <taxon>Bacillales</taxon>
        <taxon>Bacillaceae</taxon>
    </lineage>
</organism>
<gene>
    <name evidence="5" type="ORF">CR203_12400</name>
</gene>
<sequence length="256" mass="29952">MIHLGLCSYSYHSKQFHTIHKTGFESYLFRFQTEGQCQIVIKGRTFHIEKGDLMLLKPGEHYELRIEEGQNSGDYHLFCHGSWVDEWWSRSEKASISRTELDEKMLSLWRHIIIEERRPLSESNEELKNYLLKALCLSIERAVNETASSFSRPYVVTRMMRYIEEHALTPFKIEDAASHVGLSVSRAVHLFKDNVGKTMIEYAQDIRLSSAIDQMKYTFMTLDQIAENCGFGSYPYFHKVFKKRYGIPPGSYRRQG</sequence>
<dbReference type="InterPro" id="IPR018060">
    <property type="entry name" value="HTH_AraC"/>
</dbReference>
<dbReference type="PROSITE" id="PS00041">
    <property type="entry name" value="HTH_ARAC_FAMILY_1"/>
    <property type="match status" value="1"/>
</dbReference>
<keyword evidence="2" id="KW-0238">DNA-binding</keyword>
<feature type="domain" description="HTH araC/xylS-type" evidence="4">
    <location>
        <begin position="157"/>
        <end position="255"/>
    </location>
</feature>
<dbReference type="PANTHER" id="PTHR43280:SF2">
    <property type="entry name" value="HTH-TYPE TRANSCRIPTIONAL REGULATOR EXSA"/>
    <property type="match status" value="1"/>
</dbReference>
<dbReference type="InterPro" id="IPR003313">
    <property type="entry name" value="AraC-bd"/>
</dbReference>
<evidence type="ECO:0000313" key="6">
    <source>
        <dbReference type="Proteomes" id="UP000281498"/>
    </source>
</evidence>
<dbReference type="EMBL" id="PDOE01000004">
    <property type="protein sequence ID" value="RKL67296.1"/>
    <property type="molecule type" value="Genomic_DNA"/>
</dbReference>
<dbReference type="Proteomes" id="UP000281498">
    <property type="component" value="Unassembled WGS sequence"/>
</dbReference>
<dbReference type="Pfam" id="PF12833">
    <property type="entry name" value="HTH_18"/>
    <property type="match status" value="1"/>
</dbReference>
<dbReference type="SMART" id="SM00342">
    <property type="entry name" value="HTH_ARAC"/>
    <property type="match status" value="1"/>
</dbReference>
<name>A0A3A9KRJ4_9BACI</name>
<dbReference type="PANTHER" id="PTHR43280">
    <property type="entry name" value="ARAC-FAMILY TRANSCRIPTIONAL REGULATOR"/>
    <property type="match status" value="1"/>
</dbReference>
<dbReference type="Pfam" id="PF02311">
    <property type="entry name" value="AraC_binding"/>
    <property type="match status" value="1"/>
</dbReference>
<dbReference type="InterPro" id="IPR020449">
    <property type="entry name" value="Tscrpt_reg_AraC-type_HTH"/>
</dbReference>
<dbReference type="Gene3D" id="2.60.120.280">
    <property type="entry name" value="Regulatory protein AraC"/>
    <property type="match status" value="1"/>
</dbReference>
<evidence type="ECO:0000256" key="3">
    <source>
        <dbReference type="ARBA" id="ARBA00023163"/>
    </source>
</evidence>
<evidence type="ECO:0000259" key="4">
    <source>
        <dbReference type="PROSITE" id="PS01124"/>
    </source>
</evidence>
<evidence type="ECO:0000313" key="5">
    <source>
        <dbReference type="EMBL" id="RKL67296.1"/>
    </source>
</evidence>